<dbReference type="AlphaFoldDB" id="A0A3N1CZD7"/>
<dbReference type="Proteomes" id="UP000272400">
    <property type="component" value="Unassembled WGS sequence"/>
</dbReference>
<keyword evidence="1" id="KW-1133">Transmembrane helix</keyword>
<evidence type="ECO:0000313" key="3">
    <source>
        <dbReference type="Proteomes" id="UP000272400"/>
    </source>
</evidence>
<feature type="transmembrane region" description="Helical" evidence="1">
    <location>
        <begin position="131"/>
        <end position="149"/>
    </location>
</feature>
<protein>
    <submittedName>
        <fullName evidence="2">Uncharacterized protein</fullName>
    </submittedName>
</protein>
<keyword evidence="1" id="KW-0812">Transmembrane</keyword>
<dbReference type="EMBL" id="RJKE01000001">
    <property type="protein sequence ID" value="ROO86596.1"/>
    <property type="molecule type" value="Genomic_DNA"/>
</dbReference>
<evidence type="ECO:0000256" key="1">
    <source>
        <dbReference type="SAM" id="Phobius"/>
    </source>
</evidence>
<reference evidence="2 3" key="1">
    <citation type="submission" date="2018-11" db="EMBL/GenBank/DDBJ databases">
        <title>Sequencing the genomes of 1000 actinobacteria strains.</title>
        <authorList>
            <person name="Klenk H.-P."/>
        </authorList>
    </citation>
    <scope>NUCLEOTIDE SEQUENCE [LARGE SCALE GENOMIC DNA]</scope>
    <source>
        <strain evidence="2 3">DSM 44254</strain>
    </source>
</reference>
<comment type="caution">
    <text evidence="2">The sequence shown here is derived from an EMBL/GenBank/DDBJ whole genome shotgun (WGS) entry which is preliminary data.</text>
</comment>
<proteinExistence type="predicted"/>
<feature type="transmembrane region" description="Helical" evidence="1">
    <location>
        <begin position="75"/>
        <end position="96"/>
    </location>
</feature>
<name>A0A3N1CZD7_9ACTN</name>
<keyword evidence="1" id="KW-0472">Membrane</keyword>
<organism evidence="2 3">
    <name type="scientific">Actinocorallia herbida</name>
    <dbReference type="NCBI Taxonomy" id="58109"/>
    <lineage>
        <taxon>Bacteria</taxon>
        <taxon>Bacillati</taxon>
        <taxon>Actinomycetota</taxon>
        <taxon>Actinomycetes</taxon>
        <taxon>Streptosporangiales</taxon>
        <taxon>Thermomonosporaceae</taxon>
        <taxon>Actinocorallia</taxon>
    </lineage>
</organism>
<sequence>MAVVLVFVLLFQLIWGHTQRVRFRTALWRPLLPVARDSTLRAALLALALQAESGLAYLAVAVLGALAADALGAPWLALAVVALAGLLYWPVITMAVPDKSTYYAEVRAALAAAGATPAQQRAAAWTGGAAALFWGLPLALTTPAVLALAP</sequence>
<evidence type="ECO:0000313" key="2">
    <source>
        <dbReference type="EMBL" id="ROO86596.1"/>
    </source>
</evidence>
<feature type="transmembrane region" description="Helical" evidence="1">
    <location>
        <begin position="42"/>
        <end position="68"/>
    </location>
</feature>
<dbReference type="RefSeq" id="WP_123665980.1">
    <property type="nucleotide sequence ID" value="NZ_RJKE01000001.1"/>
</dbReference>
<keyword evidence="3" id="KW-1185">Reference proteome</keyword>
<gene>
    <name evidence="2" type="ORF">EDD29_4169</name>
</gene>
<accession>A0A3N1CZD7</accession>